<dbReference type="EMBL" id="CACQ02007730">
    <property type="protein sequence ID" value="CCF45410.1"/>
    <property type="molecule type" value="Genomic_DNA"/>
</dbReference>
<dbReference type="AlphaFoldDB" id="H1VYU8"/>
<name>H1VYU8_COLHI</name>
<evidence type="ECO:0000313" key="1">
    <source>
        <dbReference type="EMBL" id="CCF45410.1"/>
    </source>
</evidence>
<organism evidence="1 2">
    <name type="scientific">Colletotrichum higginsianum (strain IMI 349063)</name>
    <name type="common">Crucifer anthracnose fungus</name>
    <dbReference type="NCBI Taxonomy" id="759273"/>
    <lineage>
        <taxon>Eukaryota</taxon>
        <taxon>Fungi</taxon>
        <taxon>Dikarya</taxon>
        <taxon>Ascomycota</taxon>
        <taxon>Pezizomycotina</taxon>
        <taxon>Sordariomycetes</taxon>
        <taxon>Hypocreomycetidae</taxon>
        <taxon>Glomerellales</taxon>
        <taxon>Glomerellaceae</taxon>
        <taxon>Colletotrichum</taxon>
        <taxon>Colletotrichum destructivum species complex</taxon>
    </lineage>
</organism>
<accession>H1VYU8</accession>
<dbReference type="HOGENOM" id="CLU_2372684_0_0_1"/>
<gene>
    <name evidence="1" type="ORF">CH063_14501</name>
</gene>
<proteinExistence type="predicted"/>
<dbReference type="Proteomes" id="UP000007174">
    <property type="component" value="Unassembled WGS sequence"/>
</dbReference>
<evidence type="ECO:0000313" key="2">
    <source>
        <dbReference type="Proteomes" id="UP000007174"/>
    </source>
</evidence>
<reference evidence="2" key="1">
    <citation type="journal article" date="2012" name="Nat. Genet.">
        <title>Lifestyle transitions in plant pathogenic Colletotrichum fungi deciphered by genome and transcriptome analyses.</title>
        <authorList>
            <person name="O'Connell R.J."/>
            <person name="Thon M.R."/>
            <person name="Hacquard S."/>
            <person name="Amyotte S.G."/>
            <person name="Kleemann J."/>
            <person name="Torres M.F."/>
            <person name="Damm U."/>
            <person name="Buiate E.A."/>
            <person name="Epstein L."/>
            <person name="Alkan N."/>
            <person name="Altmueller J."/>
            <person name="Alvarado-Balderrama L."/>
            <person name="Bauser C.A."/>
            <person name="Becker C."/>
            <person name="Birren B.W."/>
            <person name="Chen Z."/>
            <person name="Choi J."/>
            <person name="Crouch J.A."/>
            <person name="Duvick J.P."/>
            <person name="Farman M.A."/>
            <person name="Gan P."/>
            <person name="Heiman D."/>
            <person name="Henrissat B."/>
            <person name="Howard R.J."/>
            <person name="Kabbage M."/>
            <person name="Koch C."/>
            <person name="Kracher B."/>
            <person name="Kubo Y."/>
            <person name="Law A.D."/>
            <person name="Lebrun M.-H."/>
            <person name="Lee Y.-H."/>
            <person name="Miyara I."/>
            <person name="Moore N."/>
            <person name="Neumann U."/>
            <person name="Nordstroem K."/>
            <person name="Panaccione D.G."/>
            <person name="Panstruga R."/>
            <person name="Place M."/>
            <person name="Proctor R.H."/>
            <person name="Prusky D."/>
            <person name="Rech G."/>
            <person name="Reinhardt R."/>
            <person name="Rollins J.A."/>
            <person name="Rounsley S."/>
            <person name="Schardl C.L."/>
            <person name="Schwartz D.C."/>
            <person name="Shenoy N."/>
            <person name="Shirasu K."/>
            <person name="Sikhakolli U.R."/>
            <person name="Stueber K."/>
            <person name="Sukno S.A."/>
            <person name="Sweigard J.A."/>
            <person name="Takano Y."/>
            <person name="Takahara H."/>
            <person name="Trail F."/>
            <person name="van der Does H.C."/>
            <person name="Voll L.M."/>
            <person name="Will I."/>
            <person name="Young S."/>
            <person name="Zeng Q."/>
            <person name="Zhang J."/>
            <person name="Zhou S."/>
            <person name="Dickman M.B."/>
            <person name="Schulze-Lefert P."/>
            <person name="Ver Loren van Themaat E."/>
            <person name="Ma L.-J."/>
            <person name="Vaillancourt L.J."/>
        </authorList>
    </citation>
    <scope>NUCLEOTIDE SEQUENCE [LARGE SCALE GENOMIC DNA]</scope>
    <source>
        <strain evidence="2">IMI 349063</strain>
    </source>
</reference>
<sequence>MMSEPVFIWTPILVLPPCKTPRQRKTCPSWSIRTWHDVIVSGPLPCCPPPPPLPRLRRHLGRSKAYSFIPSALCTRMLCRMLRSSMISSLPPGMA</sequence>
<protein>
    <submittedName>
        <fullName evidence="1">Uncharacterized protein</fullName>
    </submittedName>
</protein>